<evidence type="ECO:0000256" key="4">
    <source>
        <dbReference type="ARBA" id="ARBA00022563"/>
    </source>
</evidence>
<comment type="catalytic activity">
    <reaction evidence="8">
        <text>(6S)-5,6,7,8-tetrahydrofolate + NADP(+) = 7,8-dihydrofolate + NADPH + H(+)</text>
        <dbReference type="Rhea" id="RHEA:15009"/>
        <dbReference type="ChEBI" id="CHEBI:15378"/>
        <dbReference type="ChEBI" id="CHEBI:57451"/>
        <dbReference type="ChEBI" id="CHEBI:57453"/>
        <dbReference type="ChEBI" id="CHEBI:57783"/>
        <dbReference type="ChEBI" id="CHEBI:58349"/>
        <dbReference type="EC" id="1.5.1.3"/>
    </reaction>
</comment>
<dbReference type="OrthoDB" id="9804315at2"/>
<proteinExistence type="inferred from homology"/>
<evidence type="ECO:0000256" key="3">
    <source>
        <dbReference type="ARBA" id="ARBA00012856"/>
    </source>
</evidence>
<dbReference type="GO" id="GO:0046654">
    <property type="term" value="P:tetrahydrofolate biosynthetic process"/>
    <property type="evidence" value="ECO:0007669"/>
    <property type="project" value="UniProtKB-UniPathway"/>
</dbReference>
<dbReference type="UniPathway" id="UPA00077">
    <property type="reaction ID" value="UER00158"/>
</dbReference>
<dbReference type="InterPro" id="IPR012259">
    <property type="entry name" value="DHFR"/>
</dbReference>
<dbReference type="InterPro" id="IPR001796">
    <property type="entry name" value="DHFR_dom"/>
</dbReference>
<dbReference type="PIRSF" id="PIRSF000194">
    <property type="entry name" value="DHFR"/>
    <property type="match status" value="1"/>
</dbReference>
<dbReference type="InterPro" id="IPR024072">
    <property type="entry name" value="DHFR-like_dom_sf"/>
</dbReference>
<evidence type="ECO:0000256" key="5">
    <source>
        <dbReference type="ARBA" id="ARBA00022857"/>
    </source>
</evidence>
<dbReference type="AlphaFoldDB" id="A0A4Q2U342"/>
<gene>
    <name evidence="11" type="ORF">D3273_16210</name>
</gene>
<evidence type="ECO:0000313" key="11">
    <source>
        <dbReference type="EMBL" id="RYC30913.1"/>
    </source>
</evidence>
<dbReference type="InterPro" id="IPR017925">
    <property type="entry name" value="DHFR_CS"/>
</dbReference>
<evidence type="ECO:0000256" key="2">
    <source>
        <dbReference type="ARBA" id="ARBA00009539"/>
    </source>
</evidence>
<name>A0A4Q2U342_9HYPH</name>
<keyword evidence="6 8" id="KW-0560">Oxidoreductase</keyword>
<evidence type="ECO:0000256" key="6">
    <source>
        <dbReference type="ARBA" id="ARBA00023002"/>
    </source>
</evidence>
<evidence type="ECO:0000256" key="1">
    <source>
        <dbReference type="ARBA" id="ARBA00004903"/>
    </source>
</evidence>
<dbReference type="PANTHER" id="PTHR48069:SF3">
    <property type="entry name" value="DIHYDROFOLATE REDUCTASE"/>
    <property type="match status" value="1"/>
</dbReference>
<feature type="domain" description="DHFR" evidence="10">
    <location>
        <begin position="20"/>
        <end position="185"/>
    </location>
</feature>
<dbReference type="Pfam" id="PF00186">
    <property type="entry name" value="DHFR_1"/>
    <property type="match status" value="1"/>
</dbReference>
<reference evidence="11 12" key="1">
    <citation type="submission" date="2018-12" db="EMBL/GenBank/DDBJ databases">
        <authorList>
            <person name="Grouzdev D.S."/>
            <person name="Krutkina M.S."/>
        </authorList>
    </citation>
    <scope>NUCLEOTIDE SEQUENCE [LARGE SCALE GENOMIC DNA]</scope>
    <source>
        <strain evidence="11 12">RmlP026</strain>
    </source>
</reference>
<evidence type="ECO:0000256" key="9">
    <source>
        <dbReference type="RuleBase" id="RU004474"/>
    </source>
</evidence>
<evidence type="ECO:0000256" key="7">
    <source>
        <dbReference type="ARBA" id="ARBA00025067"/>
    </source>
</evidence>
<dbReference type="GO" id="GO:0005829">
    <property type="term" value="C:cytosol"/>
    <property type="evidence" value="ECO:0007669"/>
    <property type="project" value="TreeGrafter"/>
</dbReference>
<comment type="function">
    <text evidence="7 8">Key enzyme in folate metabolism. Catalyzes an essential reaction for de novo glycine and purine synthesis, and for DNA precursor synthesis.</text>
</comment>
<sequence length="186" mass="19423">MPRRRRRAGAAGGGGGVTVPVVLIAAVGRNGAIGLRNGLPWRLPSDLRGFKAETMGKPVVMGRKTFASLGRPLPGRHLVVVSRHPASPLPEGVVGATGVEEALARAQGIAAGCGAGEVMVAGGAEIYRATMPFADALRITEVDLAPEADSVFPAIDPTLWRELSRVPGRRGERDEADFAVVGYGRR</sequence>
<dbReference type="Gene3D" id="3.40.430.10">
    <property type="entry name" value="Dihydrofolate Reductase, subunit A"/>
    <property type="match status" value="1"/>
</dbReference>
<dbReference type="PANTHER" id="PTHR48069">
    <property type="entry name" value="DIHYDROFOLATE REDUCTASE"/>
    <property type="match status" value="1"/>
</dbReference>
<dbReference type="GO" id="GO:0046655">
    <property type="term" value="P:folic acid metabolic process"/>
    <property type="evidence" value="ECO:0007669"/>
    <property type="project" value="TreeGrafter"/>
</dbReference>
<keyword evidence="12" id="KW-1185">Reference proteome</keyword>
<evidence type="ECO:0000256" key="8">
    <source>
        <dbReference type="PIRNR" id="PIRNR000194"/>
    </source>
</evidence>
<dbReference type="SUPFAM" id="SSF53597">
    <property type="entry name" value="Dihydrofolate reductase-like"/>
    <property type="match status" value="1"/>
</dbReference>
<dbReference type="Proteomes" id="UP000290759">
    <property type="component" value="Unassembled WGS sequence"/>
</dbReference>
<dbReference type="GO" id="GO:0046452">
    <property type="term" value="P:dihydrofolate metabolic process"/>
    <property type="evidence" value="ECO:0007669"/>
    <property type="project" value="TreeGrafter"/>
</dbReference>
<evidence type="ECO:0000259" key="10">
    <source>
        <dbReference type="PROSITE" id="PS51330"/>
    </source>
</evidence>
<accession>A0A4Q2U342</accession>
<dbReference type="PROSITE" id="PS51330">
    <property type="entry name" value="DHFR_2"/>
    <property type="match status" value="1"/>
</dbReference>
<evidence type="ECO:0000313" key="12">
    <source>
        <dbReference type="Proteomes" id="UP000290759"/>
    </source>
</evidence>
<dbReference type="GO" id="GO:0004146">
    <property type="term" value="F:dihydrofolate reductase activity"/>
    <property type="evidence" value="ECO:0007669"/>
    <property type="project" value="UniProtKB-EC"/>
</dbReference>
<comment type="pathway">
    <text evidence="1 8">Cofactor biosynthesis; tetrahydrofolate biosynthesis; 5,6,7,8-tetrahydrofolate from 7,8-dihydrofolate: step 1/1.</text>
</comment>
<comment type="similarity">
    <text evidence="2 8 9">Belongs to the dihydrofolate reductase family.</text>
</comment>
<dbReference type="GO" id="GO:0006730">
    <property type="term" value="P:one-carbon metabolic process"/>
    <property type="evidence" value="ECO:0007669"/>
    <property type="project" value="UniProtKB-KW"/>
</dbReference>
<keyword evidence="4 8" id="KW-0554">One-carbon metabolism</keyword>
<organism evidence="11 12">
    <name type="scientific">Lichenibacterium minor</name>
    <dbReference type="NCBI Taxonomy" id="2316528"/>
    <lineage>
        <taxon>Bacteria</taxon>
        <taxon>Pseudomonadati</taxon>
        <taxon>Pseudomonadota</taxon>
        <taxon>Alphaproteobacteria</taxon>
        <taxon>Hyphomicrobiales</taxon>
        <taxon>Lichenihabitantaceae</taxon>
        <taxon>Lichenibacterium</taxon>
    </lineage>
</organism>
<keyword evidence="5 8" id="KW-0521">NADP</keyword>
<dbReference type="CDD" id="cd00209">
    <property type="entry name" value="DHFR"/>
    <property type="match status" value="1"/>
</dbReference>
<dbReference type="EC" id="1.5.1.3" evidence="3 8"/>
<dbReference type="PRINTS" id="PR00070">
    <property type="entry name" value="DHFR"/>
</dbReference>
<dbReference type="EMBL" id="QYBB01000019">
    <property type="protein sequence ID" value="RYC30913.1"/>
    <property type="molecule type" value="Genomic_DNA"/>
</dbReference>
<reference evidence="11 12" key="2">
    <citation type="submission" date="2019-02" db="EMBL/GenBank/DDBJ databases">
        <title>'Lichenibacterium ramalinii' gen. nov. sp. nov., 'Lichenibacterium minor' gen. nov. sp. nov.</title>
        <authorList>
            <person name="Pankratov T."/>
        </authorList>
    </citation>
    <scope>NUCLEOTIDE SEQUENCE [LARGE SCALE GENOMIC DNA]</scope>
    <source>
        <strain evidence="11 12">RmlP026</strain>
    </source>
</reference>
<protein>
    <recommendedName>
        <fullName evidence="3 8">Dihydrofolate reductase</fullName>
        <ecNumber evidence="3 8">1.5.1.3</ecNumber>
    </recommendedName>
</protein>
<comment type="caution">
    <text evidence="11">The sequence shown here is derived from an EMBL/GenBank/DDBJ whole genome shotgun (WGS) entry which is preliminary data.</text>
</comment>
<dbReference type="GO" id="GO:0050661">
    <property type="term" value="F:NADP binding"/>
    <property type="evidence" value="ECO:0007669"/>
    <property type="project" value="InterPro"/>
</dbReference>
<dbReference type="PROSITE" id="PS00075">
    <property type="entry name" value="DHFR_1"/>
    <property type="match status" value="1"/>
</dbReference>